<sequence length="160" mass="17938">MRKNMLRRPSESVCKQIYSERRLRARGPCILCNTHADLRALLALIQWRVLFHRKGLNQSCNVLASSPTWTSPIGSLKLPTSLRGQHTTGPRLYRHRSLSLHCFPALAVLAHVELVSTGLFVTQMREKVNWGCSMLTQPSVTPTPPGGNTIIMLTGVENPW</sequence>
<dbReference type="InParanoid" id="A0A136J5M4"/>
<accession>A0A136J5M4</accession>
<gene>
    <name evidence="1" type="ORF">Micbo1qcDRAFT_62482</name>
</gene>
<protein>
    <submittedName>
        <fullName evidence="1">Uncharacterized protein</fullName>
    </submittedName>
</protein>
<name>A0A136J5M4_9PEZI</name>
<evidence type="ECO:0000313" key="1">
    <source>
        <dbReference type="EMBL" id="KXJ92491.1"/>
    </source>
</evidence>
<evidence type="ECO:0000313" key="2">
    <source>
        <dbReference type="Proteomes" id="UP000070501"/>
    </source>
</evidence>
<dbReference type="AlphaFoldDB" id="A0A136J5M4"/>
<keyword evidence="2" id="KW-1185">Reference proteome</keyword>
<organism evidence="1 2">
    <name type="scientific">Microdochium bolleyi</name>
    <dbReference type="NCBI Taxonomy" id="196109"/>
    <lineage>
        <taxon>Eukaryota</taxon>
        <taxon>Fungi</taxon>
        <taxon>Dikarya</taxon>
        <taxon>Ascomycota</taxon>
        <taxon>Pezizomycotina</taxon>
        <taxon>Sordariomycetes</taxon>
        <taxon>Xylariomycetidae</taxon>
        <taxon>Xylariales</taxon>
        <taxon>Microdochiaceae</taxon>
        <taxon>Microdochium</taxon>
    </lineage>
</organism>
<reference evidence="2" key="1">
    <citation type="submission" date="2016-02" db="EMBL/GenBank/DDBJ databases">
        <title>Draft genome sequence of Microdochium bolleyi, a fungal endophyte of beachgrass.</title>
        <authorList>
            <consortium name="DOE Joint Genome Institute"/>
            <person name="David A.S."/>
            <person name="May G."/>
            <person name="Haridas S."/>
            <person name="Lim J."/>
            <person name="Wang M."/>
            <person name="Labutti K."/>
            <person name="Lipzen A."/>
            <person name="Barry K."/>
            <person name="Grigoriev I.V."/>
        </authorList>
    </citation>
    <scope>NUCLEOTIDE SEQUENCE [LARGE SCALE GENOMIC DNA]</scope>
    <source>
        <strain evidence="2">J235TASD1</strain>
    </source>
</reference>
<dbReference type="Proteomes" id="UP000070501">
    <property type="component" value="Unassembled WGS sequence"/>
</dbReference>
<proteinExistence type="predicted"/>
<dbReference type="EMBL" id="KQ964249">
    <property type="protein sequence ID" value="KXJ92491.1"/>
    <property type="molecule type" value="Genomic_DNA"/>
</dbReference>